<feature type="active site" description="Charge relay system" evidence="8">
    <location>
        <position position="241"/>
    </location>
</feature>
<dbReference type="Gene3D" id="3.40.50.200">
    <property type="entry name" value="Peptidase S8/S53 domain"/>
    <property type="match status" value="1"/>
</dbReference>
<dbReference type="SUPFAM" id="SSF54897">
    <property type="entry name" value="Protease propeptides/inhibitors"/>
    <property type="match status" value="1"/>
</dbReference>
<dbReference type="InterPro" id="IPR050819">
    <property type="entry name" value="Tripeptidyl-peptidase_I"/>
</dbReference>
<dbReference type="InterPro" id="IPR023828">
    <property type="entry name" value="Peptidase_S8_Ser-AS"/>
</dbReference>
<evidence type="ECO:0000256" key="6">
    <source>
        <dbReference type="ARBA" id="ARBA00022837"/>
    </source>
</evidence>
<comment type="caution">
    <text evidence="10">The sequence shown here is derived from an EMBL/GenBank/DDBJ whole genome shotgun (WGS) entry which is preliminary data.</text>
</comment>
<evidence type="ECO:0000256" key="4">
    <source>
        <dbReference type="ARBA" id="ARBA00022801"/>
    </source>
</evidence>
<dbReference type="PANTHER" id="PTHR14218">
    <property type="entry name" value="PROTEASE S8 TRIPEPTIDYL PEPTIDASE I CLN2"/>
    <property type="match status" value="1"/>
</dbReference>
<feature type="active site" description="Charge relay system" evidence="8">
    <location>
        <position position="245"/>
    </location>
</feature>
<dbReference type="PRINTS" id="PR00723">
    <property type="entry name" value="SUBTILISIN"/>
</dbReference>
<reference evidence="10 11" key="1">
    <citation type="submission" date="2021-07" db="EMBL/GenBank/DDBJ databases">
        <authorList>
            <person name="So Y."/>
        </authorList>
    </citation>
    <scope>NUCLEOTIDE SEQUENCE [LARGE SCALE GENOMIC DNA]</scope>
    <source>
        <strain evidence="10 11">HJA6</strain>
    </source>
</reference>
<dbReference type="CDD" id="cd11377">
    <property type="entry name" value="Pro-peptidase_S53"/>
    <property type="match status" value="1"/>
</dbReference>
<name>A0ABS7A2V6_9PROT</name>
<dbReference type="Proteomes" id="UP001196565">
    <property type="component" value="Unassembled WGS sequence"/>
</dbReference>
<dbReference type="InterPro" id="IPR015500">
    <property type="entry name" value="Peptidase_S8_subtilisin-rel"/>
</dbReference>
<evidence type="ECO:0000256" key="8">
    <source>
        <dbReference type="PROSITE-ProRule" id="PRU01032"/>
    </source>
</evidence>
<sequence>MAGSAVPKHLLVWREDDVDPRQRLRVALRLHPACGDDTLLQAAMRIGAQPLAARRHLARAELAEHYGPAPGAMAGVTAFCAQHGLTVEGTALGGLIVTLAGQAGDFAAAFGVTLGRYTMGGLSLRAYDGALTLPAGLAPFVAAVLGVDEVSRLAATRSAAMEYSEPSSIEGNLPTTVAFDYYQYPRGATGAGTVVAFIESDLVVDLDDIQAFFTSLGLPEVSIVLELPQGPPTGDPEINGEATMDLKLVGAVAPGATLVGYTQGQSYGYSDDPWIDSLTAALANETYACSVMSISLGMPESNWPPQTAFTVHFLFAIAALLGVTVCIASGDFGAPGDPDGAYRQNCAFPASSSFCLACGGTELVLEQQGDARILINEVAWNEMEAPGQKRATGGGISTFFAVPDYQQDLILPAPFNPDQGPGRGLPDVASNAAIKSGYGLLPGGLGDYFGTSAAAPMWAGLAALLVELHAGQPVGFLTPLLYRLQLGGTACCTPIVEGNNGPPPGIDGPVMPEACYPTGAPWNACCGLGSPLGGNIAAALGLGTGTQAAPANRG</sequence>
<evidence type="ECO:0000259" key="9">
    <source>
        <dbReference type="PROSITE" id="PS51695"/>
    </source>
</evidence>
<keyword evidence="11" id="KW-1185">Reference proteome</keyword>
<evidence type="ECO:0000256" key="7">
    <source>
        <dbReference type="ARBA" id="ARBA00023145"/>
    </source>
</evidence>
<keyword evidence="3" id="KW-0479">Metal-binding</keyword>
<evidence type="ECO:0000313" key="10">
    <source>
        <dbReference type="EMBL" id="MBW6396639.1"/>
    </source>
</evidence>
<keyword evidence="5 8" id="KW-0720">Serine protease</keyword>
<dbReference type="EMBL" id="JAHYBZ010000001">
    <property type="protein sequence ID" value="MBW6396639.1"/>
    <property type="molecule type" value="Genomic_DNA"/>
</dbReference>
<comment type="caution">
    <text evidence="8">Lacks conserved residue(s) required for the propagation of feature annotation.</text>
</comment>
<keyword evidence="4 8" id="KW-0378">Hydrolase</keyword>
<evidence type="ECO:0000256" key="5">
    <source>
        <dbReference type="ARBA" id="ARBA00022825"/>
    </source>
</evidence>
<dbReference type="InterPro" id="IPR015366">
    <property type="entry name" value="S53_propep"/>
</dbReference>
<accession>A0ABS7A2V6</accession>
<evidence type="ECO:0000256" key="1">
    <source>
        <dbReference type="ARBA" id="ARBA00001913"/>
    </source>
</evidence>
<dbReference type="InterPro" id="IPR030400">
    <property type="entry name" value="Sedolisin_dom"/>
</dbReference>
<evidence type="ECO:0000256" key="2">
    <source>
        <dbReference type="ARBA" id="ARBA00022670"/>
    </source>
</evidence>
<proteinExistence type="predicted"/>
<keyword evidence="7" id="KW-0865">Zymogen</keyword>
<feature type="domain" description="Peptidase S53" evidence="9">
    <location>
        <begin position="171"/>
        <end position="543"/>
    </location>
</feature>
<feature type="active site" description="Charge relay system" evidence="8">
    <location>
        <position position="452"/>
    </location>
</feature>
<dbReference type="InterPro" id="IPR000209">
    <property type="entry name" value="Peptidase_S8/S53_dom"/>
</dbReference>
<dbReference type="Pfam" id="PF09286">
    <property type="entry name" value="Pro-kuma_activ"/>
    <property type="match status" value="1"/>
</dbReference>
<organism evidence="10 11">
    <name type="scientific">Roseomonas alba</name>
    <dbReference type="NCBI Taxonomy" id="2846776"/>
    <lineage>
        <taxon>Bacteria</taxon>
        <taxon>Pseudomonadati</taxon>
        <taxon>Pseudomonadota</taxon>
        <taxon>Alphaproteobacteria</taxon>
        <taxon>Acetobacterales</taxon>
        <taxon>Roseomonadaceae</taxon>
        <taxon>Roseomonas</taxon>
    </lineage>
</organism>
<dbReference type="SUPFAM" id="SSF52743">
    <property type="entry name" value="Subtilisin-like"/>
    <property type="match status" value="1"/>
</dbReference>
<dbReference type="PROSITE" id="PS00138">
    <property type="entry name" value="SUBTILASE_SER"/>
    <property type="match status" value="1"/>
</dbReference>
<keyword evidence="2 8" id="KW-0645">Protease</keyword>
<keyword evidence="6" id="KW-0106">Calcium</keyword>
<evidence type="ECO:0000313" key="11">
    <source>
        <dbReference type="Proteomes" id="UP001196565"/>
    </source>
</evidence>
<dbReference type="SMART" id="SM00944">
    <property type="entry name" value="Pro-kuma_activ"/>
    <property type="match status" value="1"/>
</dbReference>
<dbReference type="InterPro" id="IPR036852">
    <property type="entry name" value="Peptidase_S8/S53_dom_sf"/>
</dbReference>
<dbReference type="PROSITE" id="PS51695">
    <property type="entry name" value="SEDOLISIN"/>
    <property type="match status" value="1"/>
</dbReference>
<dbReference type="PANTHER" id="PTHR14218:SF15">
    <property type="entry name" value="TRIPEPTIDYL-PEPTIDASE 1"/>
    <property type="match status" value="1"/>
</dbReference>
<dbReference type="Pfam" id="PF00082">
    <property type="entry name" value="Peptidase_S8"/>
    <property type="match status" value="1"/>
</dbReference>
<comment type="cofactor">
    <cofactor evidence="1">
        <name>Ca(2+)</name>
        <dbReference type="ChEBI" id="CHEBI:29108"/>
    </cofactor>
</comment>
<evidence type="ECO:0000256" key="3">
    <source>
        <dbReference type="ARBA" id="ARBA00022723"/>
    </source>
</evidence>
<protein>
    <submittedName>
        <fullName evidence="10">S53 family peptidase</fullName>
    </submittedName>
</protein>
<dbReference type="CDD" id="cd04056">
    <property type="entry name" value="Peptidases_S53"/>
    <property type="match status" value="1"/>
</dbReference>
<gene>
    <name evidence="10" type="ORF">KPL78_02215</name>
</gene>